<dbReference type="AlphaFoldDB" id="A0A7W7T871"/>
<dbReference type="GO" id="GO:0005737">
    <property type="term" value="C:cytoplasm"/>
    <property type="evidence" value="ECO:0007669"/>
    <property type="project" value="UniProtKB-SubCell"/>
</dbReference>
<proteinExistence type="inferred from homology"/>
<comment type="similarity">
    <text evidence="4">Belongs to the FliW family.</text>
</comment>
<dbReference type="HAMAP" id="MF_01185">
    <property type="entry name" value="FliW"/>
    <property type="match status" value="1"/>
</dbReference>
<name>A0A7W7T871_9PSEU</name>
<organism evidence="5 6">
    <name type="scientific">Saccharothrix violaceirubra</name>
    <dbReference type="NCBI Taxonomy" id="413306"/>
    <lineage>
        <taxon>Bacteria</taxon>
        <taxon>Bacillati</taxon>
        <taxon>Actinomycetota</taxon>
        <taxon>Actinomycetes</taxon>
        <taxon>Pseudonocardiales</taxon>
        <taxon>Pseudonocardiaceae</taxon>
        <taxon>Saccharothrix</taxon>
    </lineage>
</organism>
<gene>
    <name evidence="4" type="primary">fliW</name>
    <name evidence="5" type="ORF">F4559_005707</name>
</gene>
<accession>A0A7W7T871</accession>
<keyword evidence="5" id="KW-0966">Cell projection</keyword>
<comment type="subcellular location">
    <subcellularLocation>
        <location evidence="4">Cytoplasm</location>
    </subcellularLocation>
</comment>
<keyword evidence="3 4" id="KW-0810">Translation regulation</keyword>
<evidence type="ECO:0000313" key="6">
    <source>
        <dbReference type="Proteomes" id="UP000542674"/>
    </source>
</evidence>
<keyword evidence="6" id="KW-1185">Reference proteome</keyword>
<comment type="subunit">
    <text evidence="4">Interacts with translational regulator CsrA and flagellin(s).</text>
</comment>
<dbReference type="InterPro" id="IPR003775">
    <property type="entry name" value="Flagellar_assembly_factor_FliW"/>
</dbReference>
<dbReference type="Proteomes" id="UP000542674">
    <property type="component" value="Unassembled WGS sequence"/>
</dbReference>
<evidence type="ECO:0000256" key="3">
    <source>
        <dbReference type="ARBA" id="ARBA00022845"/>
    </source>
</evidence>
<keyword evidence="4" id="KW-0143">Chaperone</keyword>
<keyword evidence="5" id="KW-0969">Cilium</keyword>
<dbReference type="GO" id="GO:0006417">
    <property type="term" value="P:regulation of translation"/>
    <property type="evidence" value="ECO:0007669"/>
    <property type="project" value="UniProtKB-KW"/>
</dbReference>
<keyword evidence="2 4" id="KW-1005">Bacterial flagellum biogenesis</keyword>
<keyword evidence="5" id="KW-0282">Flagellum</keyword>
<dbReference type="Pfam" id="PF02623">
    <property type="entry name" value="FliW"/>
    <property type="match status" value="1"/>
</dbReference>
<evidence type="ECO:0000256" key="1">
    <source>
        <dbReference type="ARBA" id="ARBA00022490"/>
    </source>
</evidence>
<dbReference type="EMBL" id="JACHJS010000001">
    <property type="protein sequence ID" value="MBB4968348.1"/>
    <property type="molecule type" value="Genomic_DNA"/>
</dbReference>
<dbReference type="RefSeq" id="WP_312865862.1">
    <property type="nucleotide sequence ID" value="NZ_BAABAI010000028.1"/>
</dbReference>
<sequence>MSDADTAPVIEFSVPMPGFPEHRRFLLVRTTEDGLLFSLRSVDDPELRFLVVPPAPFFPDYAPEIGAQAVEQLGTVDVSDLLVLLVVTVGESASSATANLLAPIVVDQRTRRAVQVVLTAGDLRAPLLSA</sequence>
<comment type="function">
    <text evidence="4">Acts as an anti-CsrA protein, binds CsrA and prevents it from repressing translation of its target genes, one of which is flagellin. Binds to flagellin and participates in the assembly of the flagellum.</text>
</comment>
<keyword evidence="1 4" id="KW-0963">Cytoplasm</keyword>
<reference evidence="5 6" key="1">
    <citation type="submission" date="2020-08" db="EMBL/GenBank/DDBJ databases">
        <title>Sequencing the genomes of 1000 actinobacteria strains.</title>
        <authorList>
            <person name="Klenk H.-P."/>
        </authorList>
    </citation>
    <scope>NUCLEOTIDE SEQUENCE [LARGE SCALE GENOMIC DNA]</scope>
    <source>
        <strain evidence="5 6">DSM 45084</strain>
    </source>
</reference>
<dbReference type="InterPro" id="IPR024046">
    <property type="entry name" value="Flagellar_assmbl_FliW_dom_sf"/>
</dbReference>
<protein>
    <recommendedName>
        <fullName evidence="4">Flagellar assembly factor FliW</fullName>
    </recommendedName>
</protein>
<dbReference type="PANTHER" id="PTHR39190:SF1">
    <property type="entry name" value="FLAGELLAR ASSEMBLY FACTOR FLIW"/>
    <property type="match status" value="1"/>
</dbReference>
<dbReference type="PANTHER" id="PTHR39190">
    <property type="entry name" value="FLAGELLAR ASSEMBLY FACTOR FLIW"/>
    <property type="match status" value="1"/>
</dbReference>
<evidence type="ECO:0000256" key="2">
    <source>
        <dbReference type="ARBA" id="ARBA00022795"/>
    </source>
</evidence>
<dbReference type="GO" id="GO:0044780">
    <property type="term" value="P:bacterial-type flagellum assembly"/>
    <property type="evidence" value="ECO:0007669"/>
    <property type="project" value="UniProtKB-UniRule"/>
</dbReference>
<comment type="caution">
    <text evidence="5">The sequence shown here is derived from an EMBL/GenBank/DDBJ whole genome shotgun (WGS) entry which is preliminary data.</text>
</comment>
<dbReference type="SUPFAM" id="SSF141457">
    <property type="entry name" value="BH3618-like"/>
    <property type="match status" value="1"/>
</dbReference>
<dbReference type="Gene3D" id="2.30.290.10">
    <property type="entry name" value="BH3618-like"/>
    <property type="match status" value="1"/>
</dbReference>
<evidence type="ECO:0000256" key="4">
    <source>
        <dbReference type="HAMAP-Rule" id="MF_01185"/>
    </source>
</evidence>
<evidence type="ECO:0000313" key="5">
    <source>
        <dbReference type="EMBL" id="MBB4968348.1"/>
    </source>
</evidence>